<protein>
    <submittedName>
        <fullName evidence="2">Agmatine deiminase family protein</fullName>
    </submittedName>
</protein>
<dbReference type="PANTHER" id="PTHR31377">
    <property type="entry name" value="AGMATINE DEIMINASE-RELATED"/>
    <property type="match status" value="1"/>
</dbReference>
<dbReference type="GO" id="GO:0047632">
    <property type="term" value="F:agmatine deiminase activity"/>
    <property type="evidence" value="ECO:0007669"/>
    <property type="project" value="TreeGrafter"/>
</dbReference>
<dbReference type="EMBL" id="QSTF01000045">
    <property type="protein sequence ID" value="RGM36166.1"/>
    <property type="molecule type" value="Genomic_DNA"/>
</dbReference>
<dbReference type="AlphaFoldDB" id="A0A3E4W1S7"/>
<dbReference type="Proteomes" id="UP000260780">
    <property type="component" value="Unassembled WGS sequence"/>
</dbReference>
<keyword evidence="1" id="KW-0378">Hydrolase</keyword>
<dbReference type="GO" id="GO:0004668">
    <property type="term" value="F:protein-arginine deiminase activity"/>
    <property type="evidence" value="ECO:0007669"/>
    <property type="project" value="InterPro"/>
</dbReference>
<sequence length="345" mass="39416">MEKTYYLPAEWHKQSYIQLTWPHADTDWAYMLDEVETCFVRLATEIASRQPLLLVAPEFPAALADFPYRDQITFVKCPTNDTWARDHAFITLLEKHSDPQLLDFCFNGWGMKFAAHKDNLINSHLFKTGVLNGDYINCRNFVLEGGSIESDGEGTLLTTSPCLLAPNRNDTLSRKDIEAYLMERFNLRQVLWLDYGYLAGDDTDSHVDTLARLCPDHTITYVQCLDKNDEHYGALRSMEDQLKTFRTLDGDPYRLLPLPMPEAIYDEDGERLPATYANFLIMNEAVLYPTYAQPENDARAAQVLAEAFPGREIIGVDCRALIKQHGSLHCVTMQYPESVKNQIAQ</sequence>
<accession>A0A3E4W1S7</accession>
<dbReference type="Gene3D" id="3.75.10.10">
    <property type="entry name" value="L-arginine/glycine Amidinotransferase, Chain A"/>
    <property type="match status" value="1"/>
</dbReference>
<evidence type="ECO:0000313" key="2">
    <source>
        <dbReference type="EMBL" id="RGM36166.1"/>
    </source>
</evidence>
<dbReference type="PANTHER" id="PTHR31377:SF0">
    <property type="entry name" value="AGMATINE DEIMINASE-RELATED"/>
    <property type="match status" value="1"/>
</dbReference>
<evidence type="ECO:0000313" key="3">
    <source>
        <dbReference type="Proteomes" id="UP000260780"/>
    </source>
</evidence>
<gene>
    <name evidence="2" type="ORF">DXC17_13610</name>
</gene>
<proteinExistence type="predicted"/>
<dbReference type="InterPro" id="IPR007466">
    <property type="entry name" value="Peptidyl-Arg-deiminase_porph"/>
</dbReference>
<reference evidence="2 3" key="1">
    <citation type="submission" date="2018-08" db="EMBL/GenBank/DDBJ databases">
        <title>A genome reference for cultivated species of the human gut microbiota.</title>
        <authorList>
            <person name="Zou Y."/>
            <person name="Xue W."/>
            <person name="Luo G."/>
        </authorList>
    </citation>
    <scope>NUCLEOTIDE SEQUENCE [LARGE SCALE GENOMIC DNA]</scope>
    <source>
        <strain evidence="2 3">OM08-14</strain>
    </source>
</reference>
<dbReference type="SUPFAM" id="SSF55909">
    <property type="entry name" value="Pentein"/>
    <property type="match status" value="1"/>
</dbReference>
<dbReference type="Pfam" id="PF04371">
    <property type="entry name" value="PAD_porph"/>
    <property type="match status" value="1"/>
</dbReference>
<organism evidence="2 3">
    <name type="scientific">Phocaeicola plebeius</name>
    <dbReference type="NCBI Taxonomy" id="310297"/>
    <lineage>
        <taxon>Bacteria</taxon>
        <taxon>Pseudomonadati</taxon>
        <taxon>Bacteroidota</taxon>
        <taxon>Bacteroidia</taxon>
        <taxon>Bacteroidales</taxon>
        <taxon>Bacteroidaceae</taxon>
        <taxon>Phocaeicola</taxon>
    </lineage>
</organism>
<comment type="caution">
    <text evidence="2">The sequence shown here is derived from an EMBL/GenBank/DDBJ whole genome shotgun (WGS) entry which is preliminary data.</text>
</comment>
<evidence type="ECO:0000256" key="1">
    <source>
        <dbReference type="ARBA" id="ARBA00022801"/>
    </source>
</evidence>
<dbReference type="RefSeq" id="WP_117748315.1">
    <property type="nucleotide sequence ID" value="NZ_JAQETH010000021.1"/>
</dbReference>
<name>A0A3E4W1S7_9BACT</name>
<dbReference type="STRING" id="310297.BHV76_08820"/>
<dbReference type="GO" id="GO:0009446">
    <property type="term" value="P:putrescine biosynthetic process"/>
    <property type="evidence" value="ECO:0007669"/>
    <property type="project" value="InterPro"/>
</dbReference>